<evidence type="ECO:0000256" key="1">
    <source>
        <dbReference type="SAM" id="MobiDB-lite"/>
    </source>
</evidence>
<dbReference type="EMBL" id="CP039346">
    <property type="protein sequence ID" value="QCD84877.1"/>
    <property type="molecule type" value="Genomic_DNA"/>
</dbReference>
<evidence type="ECO:0000313" key="4">
    <source>
        <dbReference type="Proteomes" id="UP000501690"/>
    </source>
</evidence>
<feature type="region of interest" description="Disordered" evidence="1">
    <location>
        <begin position="295"/>
        <end position="324"/>
    </location>
</feature>
<feature type="region of interest" description="Disordered" evidence="1">
    <location>
        <begin position="1"/>
        <end position="30"/>
    </location>
</feature>
<keyword evidence="4" id="KW-1185">Reference proteome</keyword>
<dbReference type="InterPro" id="IPR046796">
    <property type="entry name" value="Transposase_32_dom"/>
</dbReference>
<dbReference type="Proteomes" id="UP000501690">
    <property type="component" value="Linkage Group LG2"/>
</dbReference>
<dbReference type="Pfam" id="PF20167">
    <property type="entry name" value="Transposase_32"/>
    <property type="match status" value="1"/>
</dbReference>
<feature type="domain" description="Putative plant transposon protein" evidence="2">
    <location>
        <begin position="80"/>
        <end position="266"/>
    </location>
</feature>
<gene>
    <name evidence="3" type="ORF">DEO72_LG2g5235</name>
</gene>
<evidence type="ECO:0000259" key="2">
    <source>
        <dbReference type="Pfam" id="PF20167"/>
    </source>
</evidence>
<dbReference type="AlphaFoldDB" id="A0A4D6L8M0"/>
<name>A0A4D6L8M0_VIGUN</name>
<organism evidence="3 4">
    <name type="scientific">Vigna unguiculata</name>
    <name type="common">Cowpea</name>
    <dbReference type="NCBI Taxonomy" id="3917"/>
    <lineage>
        <taxon>Eukaryota</taxon>
        <taxon>Viridiplantae</taxon>
        <taxon>Streptophyta</taxon>
        <taxon>Embryophyta</taxon>
        <taxon>Tracheophyta</taxon>
        <taxon>Spermatophyta</taxon>
        <taxon>Magnoliopsida</taxon>
        <taxon>eudicotyledons</taxon>
        <taxon>Gunneridae</taxon>
        <taxon>Pentapetalae</taxon>
        <taxon>rosids</taxon>
        <taxon>fabids</taxon>
        <taxon>Fabales</taxon>
        <taxon>Fabaceae</taxon>
        <taxon>Papilionoideae</taxon>
        <taxon>50 kb inversion clade</taxon>
        <taxon>NPAAA clade</taxon>
        <taxon>indigoferoid/millettioid clade</taxon>
        <taxon>Phaseoleae</taxon>
        <taxon>Vigna</taxon>
    </lineage>
</organism>
<evidence type="ECO:0000313" key="3">
    <source>
        <dbReference type="EMBL" id="QCD84877.1"/>
    </source>
</evidence>
<feature type="compositionally biased region" description="Low complexity" evidence="1">
    <location>
        <begin position="307"/>
        <end position="322"/>
    </location>
</feature>
<feature type="compositionally biased region" description="Acidic residues" evidence="1">
    <location>
        <begin position="403"/>
        <end position="433"/>
    </location>
</feature>
<protein>
    <recommendedName>
        <fullName evidence="2">Putative plant transposon protein domain-containing protein</fullName>
    </recommendedName>
</protein>
<sequence length="433" mass="48206">MAPPKTSHVAKKKRITRGSSSQNPQPDFMESDMVQNFDQHKFSSETAANRFAEIMPRSLIPERKVKLNPGEYDEFRLELERRNWHKVLADLPNEIDEVLVKEFYANAYQQVRDGPRQCRVRGKLIKYDRKTINTFLRTASPPAGHVTPFSEFSSAHKDHDAIASALCTPGHTYMLGVNGNPIRILRKHLTSLAQMWSAFSYTNLSPNTHTSDLNLMRSYLIYGLVTGMDMDVGAHISQDIAYTADMENVKLGFPALITALCREKGIIADTPVLLSLQPPIDKKFIRKNCISRVELNEPAPPPRAARPPRASSSSQSTHDPSSTFEASFQAAMTKMFARQEDMWLGHQALRQGQVNIIDSMHHLSLGVPDFPDDLIMTGAQFDARIPWPVGRPESQWGGGSIAADDDPDAEEGGQEDPADDDDPDAEEGEQGGP</sequence>
<feature type="region of interest" description="Disordered" evidence="1">
    <location>
        <begin position="388"/>
        <end position="433"/>
    </location>
</feature>
<proteinExistence type="predicted"/>
<accession>A0A4D6L8M0</accession>
<reference evidence="3 4" key="1">
    <citation type="submission" date="2019-04" db="EMBL/GenBank/DDBJ databases">
        <title>An improved genome assembly and genetic linkage map for asparagus bean, Vigna unguiculata ssp. sesquipedialis.</title>
        <authorList>
            <person name="Xia Q."/>
            <person name="Zhang R."/>
            <person name="Dong Y."/>
        </authorList>
    </citation>
    <scope>NUCLEOTIDE SEQUENCE [LARGE SCALE GENOMIC DNA]</scope>
    <source>
        <tissue evidence="3">Leaf</tissue>
    </source>
</reference>